<evidence type="ECO:0000313" key="3">
    <source>
        <dbReference type="Proteomes" id="UP000604475"/>
    </source>
</evidence>
<organism evidence="2 3">
    <name type="scientific">Frankia nepalensis</name>
    <dbReference type="NCBI Taxonomy" id="1836974"/>
    <lineage>
        <taxon>Bacteria</taxon>
        <taxon>Bacillati</taxon>
        <taxon>Actinomycetota</taxon>
        <taxon>Actinomycetes</taxon>
        <taxon>Frankiales</taxon>
        <taxon>Frankiaceae</taxon>
        <taxon>Frankia</taxon>
    </lineage>
</organism>
<accession>A0A937RES0</accession>
<evidence type="ECO:0000256" key="1">
    <source>
        <dbReference type="SAM" id="MobiDB-lite"/>
    </source>
</evidence>
<protein>
    <submittedName>
        <fullName evidence="2">Uncharacterized protein</fullName>
    </submittedName>
</protein>
<reference evidence="2" key="1">
    <citation type="submission" date="2020-12" db="EMBL/GenBank/DDBJ databases">
        <title>Genomic characterization of non-nitrogen-fixing Frankia strains.</title>
        <authorList>
            <person name="Carlos-Shanley C."/>
            <person name="Guerra T."/>
            <person name="Hahn D."/>
        </authorList>
    </citation>
    <scope>NUCLEOTIDE SEQUENCE</scope>
    <source>
        <strain evidence="2">CN6</strain>
    </source>
</reference>
<feature type="compositionally biased region" description="Basic and acidic residues" evidence="1">
    <location>
        <begin position="1"/>
        <end position="14"/>
    </location>
</feature>
<dbReference type="AlphaFoldDB" id="A0A937RES0"/>
<comment type="caution">
    <text evidence="2">The sequence shown here is derived from an EMBL/GenBank/DDBJ whole genome shotgun (WGS) entry which is preliminary data.</text>
</comment>
<dbReference type="RefSeq" id="WP_202999543.1">
    <property type="nucleotide sequence ID" value="NZ_JADWYU010000094.1"/>
</dbReference>
<proteinExistence type="predicted"/>
<name>A0A937RES0_9ACTN</name>
<feature type="compositionally biased region" description="Low complexity" evidence="1">
    <location>
        <begin position="25"/>
        <end position="36"/>
    </location>
</feature>
<feature type="region of interest" description="Disordered" evidence="1">
    <location>
        <begin position="1"/>
        <end position="56"/>
    </location>
</feature>
<evidence type="ECO:0000313" key="2">
    <source>
        <dbReference type="EMBL" id="MBL7628677.1"/>
    </source>
</evidence>
<dbReference type="EMBL" id="JAEACQ010000194">
    <property type="protein sequence ID" value="MBL7628677.1"/>
    <property type="molecule type" value="Genomic_DNA"/>
</dbReference>
<gene>
    <name evidence="2" type="ORF">I7412_16255</name>
</gene>
<keyword evidence="3" id="KW-1185">Reference proteome</keyword>
<sequence length="56" mass="5770">MLAIRDDAAVHREMTPTSVSAVSDAASRIAQPAAAQRGGGAPMTELMTENGRGAHH</sequence>
<dbReference type="Proteomes" id="UP000604475">
    <property type="component" value="Unassembled WGS sequence"/>
</dbReference>